<organism evidence="7 8">
    <name type="scientific">Stereocaulon virgatum</name>
    <dbReference type="NCBI Taxonomy" id="373712"/>
    <lineage>
        <taxon>Eukaryota</taxon>
        <taxon>Fungi</taxon>
        <taxon>Dikarya</taxon>
        <taxon>Ascomycota</taxon>
        <taxon>Pezizomycotina</taxon>
        <taxon>Lecanoromycetes</taxon>
        <taxon>OSLEUM clade</taxon>
        <taxon>Lecanoromycetidae</taxon>
        <taxon>Lecanorales</taxon>
        <taxon>Lecanorineae</taxon>
        <taxon>Stereocaulaceae</taxon>
        <taxon>Stereocaulon</taxon>
    </lineage>
</organism>
<comment type="similarity">
    <text evidence="2 5">Belongs to the PNP/MTAP phosphorylase family.</text>
</comment>
<name>A0ABR3ZV44_9LECA</name>
<dbReference type="Pfam" id="PF01048">
    <property type="entry name" value="PNP_UDP_1"/>
    <property type="match status" value="1"/>
</dbReference>
<dbReference type="CDD" id="cd09009">
    <property type="entry name" value="PNP-EcPNPII_like"/>
    <property type="match status" value="1"/>
</dbReference>
<evidence type="ECO:0000256" key="1">
    <source>
        <dbReference type="ARBA" id="ARBA00005058"/>
    </source>
</evidence>
<gene>
    <name evidence="7" type="ORF">N7G274_010314</name>
</gene>
<dbReference type="NCBIfam" id="TIGR01700">
    <property type="entry name" value="PNPH"/>
    <property type="match status" value="1"/>
</dbReference>
<dbReference type="EC" id="2.4.2.1" evidence="5"/>
<dbReference type="InterPro" id="IPR011270">
    <property type="entry name" value="Pur_Nuc_Pase_Ino/Guo-sp"/>
</dbReference>
<evidence type="ECO:0000313" key="7">
    <source>
        <dbReference type="EMBL" id="KAL2037029.1"/>
    </source>
</evidence>
<evidence type="ECO:0000259" key="6">
    <source>
        <dbReference type="Pfam" id="PF01048"/>
    </source>
</evidence>
<keyword evidence="3 5" id="KW-0328">Glycosyltransferase</keyword>
<evidence type="ECO:0000313" key="8">
    <source>
        <dbReference type="Proteomes" id="UP001590950"/>
    </source>
</evidence>
<dbReference type="InterPro" id="IPR035994">
    <property type="entry name" value="Nucleoside_phosphorylase_sf"/>
</dbReference>
<dbReference type="PANTHER" id="PTHR11904">
    <property type="entry name" value="METHYLTHIOADENOSINE/PURINE NUCLEOSIDE PHOSPHORYLASE"/>
    <property type="match status" value="1"/>
</dbReference>
<dbReference type="Gene3D" id="3.40.50.1580">
    <property type="entry name" value="Nucleoside phosphorylase domain"/>
    <property type="match status" value="1"/>
</dbReference>
<dbReference type="SUPFAM" id="SSF53167">
    <property type="entry name" value="Purine and uridine phosphorylases"/>
    <property type="match status" value="1"/>
</dbReference>
<dbReference type="Proteomes" id="UP001590950">
    <property type="component" value="Unassembled WGS sequence"/>
</dbReference>
<evidence type="ECO:0000256" key="2">
    <source>
        <dbReference type="ARBA" id="ARBA00006751"/>
    </source>
</evidence>
<comment type="pathway">
    <text evidence="1 5">Purine metabolism; purine nucleoside salvage.</text>
</comment>
<comment type="function">
    <text evidence="5">The purine nucleoside phosphorylases catalyze the phosphorolytic breakdown of the N-glycosidic bond in the beta-(deoxy)ribonucleoside molecules, with the formation of the corresponding free purine bases and pentose-1-phosphate.</text>
</comment>
<evidence type="ECO:0000256" key="4">
    <source>
        <dbReference type="ARBA" id="ARBA00022679"/>
    </source>
</evidence>
<dbReference type="InterPro" id="IPR011268">
    <property type="entry name" value="Purine_phosphorylase"/>
</dbReference>
<dbReference type="NCBIfam" id="NF006054">
    <property type="entry name" value="PRK08202.1"/>
    <property type="match status" value="1"/>
</dbReference>
<keyword evidence="8" id="KW-1185">Reference proteome</keyword>
<sequence length="320" mass="34498">MDNATLSKQTAEALTYLQSKVPAELHEPVIGIICGSGLNGLAESVLPGPRCEVPYANVPHFPLSTVPGHAGNLLFGFFELNKKPVVLMVGRVHYYEGHSIQSITFPIRLMKRLGVRTIIVTNAAGGLNSDYSVGDLVVLQDHINLAGLAGIHPLRGPNADDFGTRFPALSDAYDLNLRRRTHQLWKSLDRGIGNTRRLHEGVYAFVAGPSYETRAECRVLRSLGADIVGMSTVPEIIVARHCDIRVIALSLVTNNAVLGIGPRGDDIDIQHSSAHDLNKAIGKGKASHEEVLAAGRKATADVQQLVSLLVRDILGADHIL</sequence>
<accession>A0ABR3ZV44</accession>
<dbReference type="PANTHER" id="PTHR11904:SF9">
    <property type="entry name" value="PURINE NUCLEOSIDE PHOSPHORYLASE-RELATED"/>
    <property type="match status" value="1"/>
</dbReference>
<protein>
    <recommendedName>
        <fullName evidence="5">Purine nucleoside phosphorylase</fullName>
        <ecNumber evidence="5">2.4.2.1</ecNumber>
    </recommendedName>
    <alternativeName>
        <fullName evidence="5">Inosine-guanosine phosphorylase</fullName>
    </alternativeName>
</protein>
<feature type="domain" description="Nucleoside phosphorylase" evidence="6">
    <location>
        <begin position="30"/>
        <end position="310"/>
    </location>
</feature>
<evidence type="ECO:0000256" key="5">
    <source>
        <dbReference type="PIRNR" id="PIRNR000477"/>
    </source>
</evidence>
<dbReference type="InterPro" id="IPR000845">
    <property type="entry name" value="Nucleoside_phosphorylase_d"/>
</dbReference>
<evidence type="ECO:0000256" key="3">
    <source>
        <dbReference type="ARBA" id="ARBA00022676"/>
    </source>
</evidence>
<dbReference type="EMBL" id="JBEFKJ010000046">
    <property type="protein sequence ID" value="KAL2037029.1"/>
    <property type="molecule type" value="Genomic_DNA"/>
</dbReference>
<proteinExistence type="inferred from homology"/>
<keyword evidence="4 5" id="KW-0808">Transferase</keyword>
<reference evidence="7 8" key="1">
    <citation type="submission" date="2024-09" db="EMBL/GenBank/DDBJ databases">
        <title>Rethinking Asexuality: The Enigmatic Case of Functional Sexual Genes in Lepraria (Stereocaulaceae).</title>
        <authorList>
            <person name="Doellman M."/>
            <person name="Sun Y."/>
            <person name="Barcenas-Pena A."/>
            <person name="Lumbsch H.T."/>
            <person name="Grewe F."/>
        </authorList>
    </citation>
    <scope>NUCLEOTIDE SEQUENCE [LARGE SCALE GENOMIC DNA]</scope>
    <source>
        <strain evidence="7 8">Mercado 3170</strain>
    </source>
</reference>
<dbReference type="PIRSF" id="PIRSF000477">
    <property type="entry name" value="PurNPase"/>
    <property type="match status" value="1"/>
</dbReference>
<comment type="caution">
    <text evidence="7">The sequence shown here is derived from an EMBL/GenBank/DDBJ whole genome shotgun (WGS) entry which is preliminary data.</text>
</comment>
<dbReference type="NCBIfam" id="TIGR01697">
    <property type="entry name" value="PNPH-PUNA-XAPA"/>
    <property type="match status" value="1"/>
</dbReference>